<dbReference type="InterPro" id="IPR029058">
    <property type="entry name" value="AB_hydrolase_fold"/>
</dbReference>
<evidence type="ECO:0000313" key="2">
    <source>
        <dbReference type="Proteomes" id="UP000662200"/>
    </source>
</evidence>
<gene>
    <name evidence="1" type="ORF">GCM10010124_14550</name>
</gene>
<dbReference type="RefSeq" id="WP_189113446.1">
    <property type="nucleotide sequence ID" value="NZ_BMQC01000004.1"/>
</dbReference>
<protein>
    <recommendedName>
        <fullName evidence="3">Alpha/beta hydrolase</fullName>
    </recommendedName>
</protein>
<dbReference type="Gene3D" id="3.40.50.1820">
    <property type="entry name" value="alpha/beta hydrolase"/>
    <property type="match status" value="1"/>
</dbReference>
<evidence type="ECO:0000313" key="1">
    <source>
        <dbReference type="EMBL" id="GGK23110.1"/>
    </source>
</evidence>
<proteinExistence type="predicted"/>
<sequence>MPAIFLVHGGLWEDLDAERFWGATGVRAGLAEHGLRTLAPDRLVRAPSWAAEAAHLVAALPPEPVTVIAGSHGCSAAARLALARPESVAALLLAWPATAGDPDVDASAHARLDSVGARTTEVSHLLDGQVLRGVSETDLGCLAMPVGVLPSVPEDRQHQRRTVDALLARIPHARELPGCPAPPAADFADHLPRLVGSLLGFVDDAVGC</sequence>
<name>A0A8J3BN10_9ACTN</name>
<dbReference type="Proteomes" id="UP000662200">
    <property type="component" value="Unassembled WGS sequence"/>
</dbReference>
<evidence type="ECO:0008006" key="3">
    <source>
        <dbReference type="Google" id="ProtNLM"/>
    </source>
</evidence>
<dbReference type="SUPFAM" id="SSF53474">
    <property type="entry name" value="alpha/beta-Hydrolases"/>
    <property type="match status" value="1"/>
</dbReference>
<accession>A0A8J3BN10</accession>
<reference evidence="1" key="2">
    <citation type="submission" date="2020-09" db="EMBL/GenBank/DDBJ databases">
        <authorList>
            <person name="Sun Q."/>
            <person name="Ohkuma M."/>
        </authorList>
    </citation>
    <scope>NUCLEOTIDE SEQUENCE</scope>
    <source>
        <strain evidence="1">JCM 3091</strain>
    </source>
</reference>
<dbReference type="EMBL" id="BMQC01000004">
    <property type="protein sequence ID" value="GGK23110.1"/>
    <property type="molecule type" value="Genomic_DNA"/>
</dbReference>
<dbReference type="AlphaFoldDB" id="A0A8J3BN10"/>
<organism evidence="1 2">
    <name type="scientific">Pilimelia terevasa</name>
    <dbReference type="NCBI Taxonomy" id="53372"/>
    <lineage>
        <taxon>Bacteria</taxon>
        <taxon>Bacillati</taxon>
        <taxon>Actinomycetota</taxon>
        <taxon>Actinomycetes</taxon>
        <taxon>Micromonosporales</taxon>
        <taxon>Micromonosporaceae</taxon>
        <taxon>Pilimelia</taxon>
    </lineage>
</organism>
<reference evidence="1" key="1">
    <citation type="journal article" date="2014" name="Int. J. Syst. Evol. Microbiol.">
        <title>Complete genome sequence of Corynebacterium casei LMG S-19264T (=DSM 44701T), isolated from a smear-ripened cheese.</title>
        <authorList>
            <consortium name="US DOE Joint Genome Institute (JGI-PGF)"/>
            <person name="Walter F."/>
            <person name="Albersmeier A."/>
            <person name="Kalinowski J."/>
            <person name="Ruckert C."/>
        </authorList>
    </citation>
    <scope>NUCLEOTIDE SEQUENCE</scope>
    <source>
        <strain evidence="1">JCM 3091</strain>
    </source>
</reference>
<keyword evidence="2" id="KW-1185">Reference proteome</keyword>
<comment type="caution">
    <text evidence="1">The sequence shown here is derived from an EMBL/GenBank/DDBJ whole genome shotgun (WGS) entry which is preliminary data.</text>
</comment>